<reference evidence="6" key="1">
    <citation type="submission" date="2025-08" db="UniProtKB">
        <authorList>
            <consortium name="RefSeq"/>
        </authorList>
    </citation>
    <scope>IDENTIFICATION</scope>
</reference>
<keyword evidence="5" id="KW-1185">Reference proteome</keyword>
<evidence type="ECO:0000256" key="2">
    <source>
        <dbReference type="ARBA" id="ARBA00023054"/>
    </source>
</evidence>
<sequence>MDPSCPESNPTGQECDPEGLHFDPASQDYFSTKQELDSLYQELDLDSLNEDLLLHAMPDTMAEAPVGTCESHMTSEPEDLTEARQKELKSELTELEAEIVTLRHMLAAKEGHCRELKRKLGVTAFVRLRQNLSKSWHDVQVSNACVKQTTSAALSTVGSAICRKLGHMKKSATFKSFEGLMGTIKSRVPGGREIGSDCLPSPAGSENDPHPAQGKGFLSLSALEEGPRLAKGATTTEGPQTGTSGRGAALGRRHRCLHGQRRERERGGPGGRPLQAPRPVSLGPPPPPAAGKSRERIFTLRVTRGRVRDAEEAVGPFSRGRPRQAACTALTSLCAF</sequence>
<feature type="region of interest" description="Disordered" evidence="4">
    <location>
        <begin position="188"/>
        <end position="216"/>
    </location>
</feature>
<feature type="compositionally biased region" description="Polar residues" evidence="4">
    <location>
        <begin position="1"/>
        <end position="12"/>
    </location>
</feature>
<feature type="coiled-coil region" evidence="3">
    <location>
        <begin position="78"/>
        <end position="105"/>
    </location>
</feature>
<gene>
    <name evidence="6" type="primary">TPD52L3</name>
</gene>
<comment type="similarity">
    <text evidence="1">Belongs to the TPD52 family.</text>
</comment>
<feature type="compositionally biased region" description="Polar residues" evidence="4">
    <location>
        <begin position="233"/>
        <end position="243"/>
    </location>
</feature>
<name>A0A2Y9DFG1_TRIMA</name>
<dbReference type="Proteomes" id="UP000248480">
    <property type="component" value="Unplaced"/>
</dbReference>
<dbReference type="InParanoid" id="A0A2Y9DFG1"/>
<dbReference type="GeneID" id="101357203"/>
<dbReference type="GO" id="GO:0005737">
    <property type="term" value="C:cytoplasm"/>
    <property type="evidence" value="ECO:0007669"/>
    <property type="project" value="TreeGrafter"/>
</dbReference>
<feature type="region of interest" description="Disordered" evidence="4">
    <location>
        <begin position="230"/>
        <end position="293"/>
    </location>
</feature>
<feature type="region of interest" description="Disordered" evidence="4">
    <location>
        <begin position="1"/>
        <end position="25"/>
    </location>
</feature>
<dbReference type="AlphaFoldDB" id="A0A2Y9DFG1"/>
<dbReference type="PANTHER" id="PTHR19307">
    <property type="entry name" value="TUMOR PROTEIN D52"/>
    <property type="match status" value="1"/>
</dbReference>
<evidence type="ECO:0000256" key="3">
    <source>
        <dbReference type="SAM" id="Coils"/>
    </source>
</evidence>
<accession>A0A2Y9DFG1</accession>
<dbReference type="OrthoDB" id="10000687at2759"/>
<organism evidence="5 6">
    <name type="scientific">Trichechus manatus latirostris</name>
    <name type="common">Florida manatee</name>
    <dbReference type="NCBI Taxonomy" id="127582"/>
    <lineage>
        <taxon>Eukaryota</taxon>
        <taxon>Metazoa</taxon>
        <taxon>Chordata</taxon>
        <taxon>Craniata</taxon>
        <taxon>Vertebrata</taxon>
        <taxon>Euteleostomi</taxon>
        <taxon>Mammalia</taxon>
        <taxon>Eutheria</taxon>
        <taxon>Afrotheria</taxon>
        <taxon>Sirenia</taxon>
        <taxon>Trichechidae</taxon>
        <taxon>Trichechus</taxon>
    </lineage>
</organism>
<dbReference type="Pfam" id="PF04201">
    <property type="entry name" value="TPD52"/>
    <property type="match status" value="1"/>
</dbReference>
<protein>
    <submittedName>
        <fullName evidence="6">Tumor protein D55</fullName>
    </submittedName>
</protein>
<dbReference type="CTD" id="89882"/>
<dbReference type="InterPro" id="IPR007327">
    <property type="entry name" value="TPD52"/>
</dbReference>
<evidence type="ECO:0000256" key="1">
    <source>
        <dbReference type="ARBA" id="ARBA00005702"/>
    </source>
</evidence>
<evidence type="ECO:0000313" key="6">
    <source>
        <dbReference type="RefSeq" id="XP_004373600.1"/>
    </source>
</evidence>
<proteinExistence type="inferred from homology"/>
<evidence type="ECO:0000313" key="5">
    <source>
        <dbReference type="Proteomes" id="UP000248480"/>
    </source>
</evidence>
<keyword evidence="2 3" id="KW-0175">Coiled coil</keyword>
<evidence type="ECO:0000256" key="4">
    <source>
        <dbReference type="SAM" id="MobiDB-lite"/>
    </source>
</evidence>
<dbReference type="PANTHER" id="PTHR19307:SF5">
    <property type="entry name" value="TUMOR PROTEIN D55"/>
    <property type="match status" value="1"/>
</dbReference>
<dbReference type="KEGG" id="tmu:101357203"/>
<dbReference type="RefSeq" id="XP_004373600.1">
    <property type="nucleotide sequence ID" value="XM_004373543.1"/>
</dbReference>
<dbReference type="STRING" id="127582.A0A2Y9DFG1"/>